<gene>
    <name evidence="1" type="ORF">OHU69_13955</name>
</gene>
<dbReference type="AlphaFoldDB" id="A0AAU1UN35"/>
<proteinExistence type="predicted"/>
<accession>A0AAU1UN35</accession>
<organism evidence="1">
    <name type="scientific">Streptomyces sp. NBC_00119</name>
    <dbReference type="NCBI Taxonomy" id="2975659"/>
    <lineage>
        <taxon>Bacteria</taxon>
        <taxon>Bacillati</taxon>
        <taxon>Actinomycetota</taxon>
        <taxon>Actinomycetes</taxon>
        <taxon>Kitasatosporales</taxon>
        <taxon>Streptomycetaceae</taxon>
        <taxon>Streptomyces</taxon>
    </lineage>
</organism>
<dbReference type="Gene3D" id="2.160.20.80">
    <property type="entry name" value="E3 ubiquitin-protein ligase SopA"/>
    <property type="match status" value="1"/>
</dbReference>
<sequence length="112" mass="11631">MTPRAGSTPRGAGAVRRDARHGLLHGARLNGASFLDARVEGADLTGASVRETSLKPVLDDRTRVQGLTGTVFGPASLEGSGPPRELAGPELDEWLNNRGAAVQVLHSRTGPA</sequence>
<dbReference type="InterPro" id="IPR001646">
    <property type="entry name" value="5peptide_repeat"/>
</dbReference>
<dbReference type="SUPFAM" id="SSF141571">
    <property type="entry name" value="Pentapeptide repeat-like"/>
    <property type="match status" value="1"/>
</dbReference>
<name>A0AAU1UN35_9ACTN</name>
<dbReference type="Pfam" id="PF00805">
    <property type="entry name" value="Pentapeptide"/>
    <property type="match status" value="1"/>
</dbReference>
<evidence type="ECO:0000313" key="1">
    <source>
        <dbReference type="EMBL" id="WTS18672.1"/>
    </source>
</evidence>
<protein>
    <submittedName>
        <fullName evidence="1">Pentapeptide repeat-containing protein</fullName>
    </submittedName>
</protein>
<reference evidence="1" key="1">
    <citation type="submission" date="2022-10" db="EMBL/GenBank/DDBJ databases">
        <title>The complete genomes of actinobacterial strains from the NBC collection.</title>
        <authorList>
            <person name="Joergensen T.S."/>
            <person name="Alvarez Arevalo M."/>
            <person name="Sterndorff E.B."/>
            <person name="Faurdal D."/>
            <person name="Vuksanovic O."/>
            <person name="Mourched A.-S."/>
            <person name="Charusanti P."/>
            <person name="Shaw S."/>
            <person name="Blin K."/>
            <person name="Weber T."/>
        </authorList>
    </citation>
    <scope>NUCLEOTIDE SEQUENCE</scope>
    <source>
        <strain evidence="1">NBC_00119</strain>
    </source>
</reference>
<dbReference type="EMBL" id="CP108195">
    <property type="protein sequence ID" value="WTS18672.1"/>
    <property type="molecule type" value="Genomic_DNA"/>
</dbReference>